<evidence type="ECO:0000256" key="1">
    <source>
        <dbReference type="ARBA" id="ARBA00004196"/>
    </source>
</evidence>
<feature type="domain" description="Periplasmic binding protein" evidence="3">
    <location>
        <begin position="44"/>
        <end position="302"/>
    </location>
</feature>
<comment type="caution">
    <text evidence="4">The sequence shown here is derived from an EMBL/GenBank/DDBJ whole genome shotgun (WGS) entry which is preliminary data.</text>
</comment>
<dbReference type="InterPro" id="IPR050555">
    <property type="entry name" value="Bact_Solute-Bind_Prot2"/>
</dbReference>
<gene>
    <name evidence="4" type="ORF">N1032_14805</name>
</gene>
<keyword evidence="2" id="KW-0732">Signal</keyword>
<dbReference type="RefSeq" id="WP_259539921.1">
    <property type="nucleotide sequence ID" value="NZ_JANLCJ010000005.1"/>
</dbReference>
<dbReference type="PANTHER" id="PTHR30036">
    <property type="entry name" value="D-XYLOSE-BINDING PERIPLASMIC PROTEIN"/>
    <property type="match status" value="1"/>
</dbReference>
<sequence>MHHKLIPAAGAVIVFALALAGCASSTPSATDSDAAAGSLADCDISLIPKSTDNPFFASIRVGADEAAAELGGKPVDFVGTAQADVQGQIQRVQNATLHKACAINIAALDPDATAPALTQALDQDTKVVAFDADVQPDARTLFINQADATALGVAMLDILAKDMNYTGTFAILSAQSTAQNQNSWIAAVEEELTKPDYADMTLVKTVYGDDDSKKSYDAAVSLMQGYPDLGGILSPEPAGLEASVKARDDLGTNPDLVLTGLGWPPSDASLLKDGKVSAFVLWSPVDLGYLTYHATAALVSGQITGAEGDTFDAGRLGERTVGANGVVVLGDPAVYTADNVDAALDDFRTE</sequence>
<name>A0ABT2H508_9MICO</name>
<accession>A0ABT2H508</accession>
<dbReference type="PANTHER" id="PTHR30036:SF8">
    <property type="entry name" value="ABC-TYPE SUGAR TRANSPORT SYSTEM PERIPLASMIC COMPONENT-LIKE PROTEIN"/>
    <property type="match status" value="1"/>
</dbReference>
<dbReference type="SUPFAM" id="SSF53822">
    <property type="entry name" value="Periplasmic binding protein-like I"/>
    <property type="match status" value="1"/>
</dbReference>
<dbReference type="EMBL" id="JANLCJ010000005">
    <property type="protein sequence ID" value="MCS5735013.1"/>
    <property type="molecule type" value="Genomic_DNA"/>
</dbReference>
<feature type="chain" id="PRO_5047411341" evidence="2">
    <location>
        <begin position="21"/>
        <end position="350"/>
    </location>
</feature>
<protein>
    <submittedName>
        <fullName evidence="4">Substrate-binding domain-containing protein</fullName>
    </submittedName>
</protein>
<comment type="subcellular location">
    <subcellularLocation>
        <location evidence="1">Cell envelope</location>
    </subcellularLocation>
</comment>
<dbReference type="InterPro" id="IPR025997">
    <property type="entry name" value="SBP_2_dom"/>
</dbReference>
<evidence type="ECO:0000313" key="5">
    <source>
        <dbReference type="Proteomes" id="UP001165586"/>
    </source>
</evidence>
<keyword evidence="5" id="KW-1185">Reference proteome</keyword>
<dbReference type="Pfam" id="PF13407">
    <property type="entry name" value="Peripla_BP_4"/>
    <property type="match status" value="1"/>
</dbReference>
<proteinExistence type="predicted"/>
<evidence type="ECO:0000259" key="3">
    <source>
        <dbReference type="Pfam" id="PF13407"/>
    </source>
</evidence>
<dbReference type="Proteomes" id="UP001165586">
    <property type="component" value="Unassembled WGS sequence"/>
</dbReference>
<dbReference type="InterPro" id="IPR028082">
    <property type="entry name" value="Peripla_BP_I"/>
</dbReference>
<evidence type="ECO:0000256" key="2">
    <source>
        <dbReference type="SAM" id="SignalP"/>
    </source>
</evidence>
<reference evidence="4" key="1">
    <citation type="submission" date="2022-08" db="EMBL/GenBank/DDBJ databases">
        <authorList>
            <person name="Deng Y."/>
            <person name="Han X.-F."/>
            <person name="Zhang Y.-Q."/>
        </authorList>
    </citation>
    <scope>NUCLEOTIDE SEQUENCE</scope>
    <source>
        <strain evidence="4">CPCC 203386</strain>
    </source>
</reference>
<evidence type="ECO:0000313" key="4">
    <source>
        <dbReference type="EMBL" id="MCS5735013.1"/>
    </source>
</evidence>
<dbReference type="Gene3D" id="3.40.50.2300">
    <property type="match status" value="2"/>
</dbReference>
<dbReference type="PROSITE" id="PS51257">
    <property type="entry name" value="PROKAR_LIPOPROTEIN"/>
    <property type="match status" value="1"/>
</dbReference>
<organism evidence="4 5">
    <name type="scientific">Herbiconiux daphne</name>
    <dbReference type="NCBI Taxonomy" id="2970914"/>
    <lineage>
        <taxon>Bacteria</taxon>
        <taxon>Bacillati</taxon>
        <taxon>Actinomycetota</taxon>
        <taxon>Actinomycetes</taxon>
        <taxon>Micrococcales</taxon>
        <taxon>Microbacteriaceae</taxon>
        <taxon>Herbiconiux</taxon>
    </lineage>
</organism>
<feature type="signal peptide" evidence="2">
    <location>
        <begin position="1"/>
        <end position="20"/>
    </location>
</feature>